<proteinExistence type="predicted"/>
<dbReference type="Pfam" id="PF14388">
    <property type="entry name" value="DUF4419"/>
    <property type="match status" value="1"/>
</dbReference>
<comment type="caution">
    <text evidence="1">The sequence shown here is derived from an EMBL/GenBank/DDBJ whole genome shotgun (WGS) entry which is preliminary data.</text>
</comment>
<dbReference type="EMBL" id="NIVC01000020">
    <property type="protein sequence ID" value="PAA93813.1"/>
    <property type="molecule type" value="Genomic_DNA"/>
</dbReference>
<dbReference type="PANTHER" id="PTHR31252">
    <property type="entry name" value="DUF4419 DOMAIN-CONTAINING PROTEIN"/>
    <property type="match status" value="1"/>
</dbReference>
<dbReference type="InterPro" id="IPR025533">
    <property type="entry name" value="DUF4419"/>
</dbReference>
<organism evidence="1 2">
    <name type="scientific">Macrostomum lignano</name>
    <dbReference type="NCBI Taxonomy" id="282301"/>
    <lineage>
        <taxon>Eukaryota</taxon>
        <taxon>Metazoa</taxon>
        <taxon>Spiralia</taxon>
        <taxon>Lophotrochozoa</taxon>
        <taxon>Platyhelminthes</taxon>
        <taxon>Rhabditophora</taxon>
        <taxon>Macrostomorpha</taxon>
        <taxon>Macrostomida</taxon>
        <taxon>Macrostomidae</taxon>
        <taxon>Macrostomum</taxon>
    </lineage>
</organism>
<accession>A0A267H6B3</accession>
<evidence type="ECO:0000313" key="2">
    <source>
        <dbReference type="Proteomes" id="UP000215902"/>
    </source>
</evidence>
<dbReference type="STRING" id="282301.A0A267H6B3"/>
<keyword evidence="2" id="KW-1185">Reference proteome</keyword>
<reference evidence="1 2" key="1">
    <citation type="submission" date="2017-06" db="EMBL/GenBank/DDBJ databases">
        <title>A platform for efficient transgenesis in Macrostomum lignano, a flatworm model organism for stem cell research.</title>
        <authorList>
            <person name="Berezikov E."/>
        </authorList>
    </citation>
    <scope>NUCLEOTIDE SEQUENCE [LARGE SCALE GENOMIC DNA]</scope>
    <source>
        <strain evidence="1">DV1</strain>
        <tissue evidence="1">Whole organism</tissue>
    </source>
</reference>
<dbReference type="AlphaFoldDB" id="A0A267H6B3"/>
<dbReference type="Proteomes" id="UP000215902">
    <property type="component" value="Unassembled WGS sequence"/>
</dbReference>
<protein>
    <submittedName>
        <fullName evidence="1">Uncharacterized protein</fullName>
    </submittedName>
</protein>
<dbReference type="OrthoDB" id="9978173at2759"/>
<evidence type="ECO:0000313" key="1">
    <source>
        <dbReference type="EMBL" id="PAA93813.1"/>
    </source>
</evidence>
<name>A0A267H6B3_9PLAT</name>
<feature type="non-terminal residue" evidence="1">
    <location>
        <position position="1"/>
    </location>
</feature>
<dbReference type="PANTHER" id="PTHR31252:SF11">
    <property type="entry name" value="DUF4419 DOMAIN-CONTAINING PROTEIN"/>
    <property type="match status" value="1"/>
</dbReference>
<sequence>GHSASPPGGGGRGRRCPSADFASASIESGWQMAQSNQGSIIIVDKLLERLSSNKMKPILDSCIPDCGFVAFRPFLRQSNADIVFDAGTERKLVVSPEHWVMQNDSDSGQKYVIDLLGFPGSLLMAYRLHGIASMAPQDWWNCIAQCISQQVHLEHRVRRDDISVMSSLQQVSISACVAKPTVGVWLREIEAAVYRGTAHKTELATLLQRSFSSSTEASDLGNLNSAVCAFKYRFVPDSAFREQEFMCGIYGVRMLGKMEDWQHLLQSFQEVCAYLRTSSEDYGIETPWMEGVQKILEMLISTFEHRGRHSLVRRFWKSMLTDESANCCSGHVLHGWLAYLFSCQVIEPVVDLRCIPIDFAVSCLPFTADAFGCCSDYELCTGYHMKFDRELERWLVEPVHECCLFKYC</sequence>
<gene>
    <name evidence="1" type="ORF">BOX15_Mlig028403g1</name>
</gene>